<organism evidence="2 3">
    <name type="scientific">Anopheles coluzzii</name>
    <name type="common">African malaria mosquito</name>
    <dbReference type="NCBI Taxonomy" id="1518534"/>
    <lineage>
        <taxon>Eukaryota</taxon>
        <taxon>Metazoa</taxon>
        <taxon>Ecdysozoa</taxon>
        <taxon>Arthropoda</taxon>
        <taxon>Hexapoda</taxon>
        <taxon>Insecta</taxon>
        <taxon>Pterygota</taxon>
        <taxon>Neoptera</taxon>
        <taxon>Endopterygota</taxon>
        <taxon>Diptera</taxon>
        <taxon>Nematocera</taxon>
        <taxon>Culicoidea</taxon>
        <taxon>Culicidae</taxon>
        <taxon>Anophelinae</taxon>
        <taxon>Anopheles</taxon>
    </lineage>
</organism>
<protein>
    <submittedName>
        <fullName evidence="2">Uncharacterized protein</fullName>
    </submittedName>
</protein>
<evidence type="ECO:0000313" key="2">
    <source>
        <dbReference type="EnsemblMetazoa" id="ACON029290-PA"/>
    </source>
</evidence>
<dbReference type="AlphaFoldDB" id="A0A6E8W9K9"/>
<reference evidence="2" key="2">
    <citation type="submission" date="2020-05" db="UniProtKB">
        <authorList>
            <consortium name="EnsemblMetazoa"/>
        </authorList>
    </citation>
    <scope>IDENTIFICATION</scope>
    <source>
        <strain evidence="2">Ngousso</strain>
    </source>
</reference>
<dbReference type="Proteomes" id="UP001105220">
    <property type="component" value="Unplaced"/>
</dbReference>
<evidence type="ECO:0000256" key="1">
    <source>
        <dbReference type="SAM" id="Phobius"/>
    </source>
</evidence>
<proteinExistence type="predicted"/>
<keyword evidence="1" id="KW-0812">Transmembrane</keyword>
<keyword evidence="1" id="KW-0472">Membrane</keyword>
<sequence length="108" mass="12116">MQKRYGPAAGVCDCALCMIVYDSPIFLYPGTWAYEEPFKKILRKLYGDVSSSTSTTRRPSRHRVPRLRRETMSSALVNNVRGRNATLLIIILCLTIAAAATGPNRPHY</sequence>
<keyword evidence="1" id="KW-1133">Transmembrane helix</keyword>
<evidence type="ECO:0000313" key="3">
    <source>
        <dbReference type="Proteomes" id="UP001105220"/>
    </source>
</evidence>
<dbReference type="VEuPathDB" id="VectorBase:ACON2_040991"/>
<feature type="transmembrane region" description="Helical" evidence="1">
    <location>
        <begin position="85"/>
        <end position="102"/>
    </location>
</feature>
<keyword evidence="3" id="KW-1185">Reference proteome</keyword>
<accession>A0A6E8W9K9</accession>
<dbReference type="VEuPathDB" id="VectorBase:ACON029290"/>
<dbReference type="EnsemblMetazoa" id="ACON029290-RA">
    <property type="protein sequence ID" value="ACON029290-PA"/>
    <property type="gene ID" value="ACON029290"/>
</dbReference>
<name>A0A6E8W9K9_ANOCL</name>
<reference key="1">
    <citation type="journal article" date="2019" name="Genes (Basel)">
        <title>A High-Quality De novo Genome Assembly from a Single Mosquito Using PacBio Sequencing.</title>
        <authorList>
            <person name="Kingan S.B."/>
            <person name="Heaton H."/>
            <person name="Cudini J."/>
            <person name="Lambert C.C."/>
            <person name="Baybayan P."/>
            <person name="Galvin B.D."/>
            <person name="Durbin R."/>
            <person name="Korlach J."/>
            <person name="Lawniczak M.K.N."/>
        </authorList>
    </citation>
    <scope>NUCLEOTIDE SEQUENCE [LARGE SCALE GENOMIC DNA]</scope>
    <source>
        <strain>Mali-NIH</strain>
    </source>
</reference>